<feature type="signal peptide" evidence="3">
    <location>
        <begin position="1"/>
        <end position="20"/>
    </location>
</feature>
<dbReference type="GO" id="GO:0009055">
    <property type="term" value="F:electron transfer activity"/>
    <property type="evidence" value="ECO:0007669"/>
    <property type="project" value="InterPro"/>
</dbReference>
<keyword evidence="6" id="KW-1185">Reference proteome</keyword>
<evidence type="ECO:0000313" key="5">
    <source>
        <dbReference type="EMBL" id="RIA80739.1"/>
    </source>
</evidence>
<sequence length="258" mass="26988">MKKTLAISLLFVGLVTIAHAADVNVKVGGPAGENVFIPQIVMAAPGDNIVFTWQSGKHSVIESDAKAACIKSIKPDAFTSDGAFVAPNIFTIPAKTVGKTWFYCGVPGHCASGMYGTLIITGAGGPAGAPPVPEGDAPVGKGKGITPSTTSPTDTSSSVTTTSSSSASNNTSMLIGAIIGAMAGGSILTIGGYFIYKRIKNKNKNKKIIQIPDENRNNDNPRKIPENPIHNDTRVYSHGQEAIPIIENNDLRIILFKL</sequence>
<feature type="region of interest" description="Disordered" evidence="1">
    <location>
        <begin position="126"/>
        <end position="168"/>
    </location>
</feature>
<feature type="chain" id="PRO_5017441942" description="Phytocyanin domain-containing protein" evidence="3">
    <location>
        <begin position="21"/>
        <end position="258"/>
    </location>
</feature>
<evidence type="ECO:0000256" key="2">
    <source>
        <dbReference type="SAM" id="Phobius"/>
    </source>
</evidence>
<keyword evidence="2" id="KW-0472">Membrane</keyword>
<keyword evidence="3" id="KW-0732">Signal</keyword>
<evidence type="ECO:0000313" key="6">
    <source>
        <dbReference type="Proteomes" id="UP000265703"/>
    </source>
</evidence>
<dbReference type="Pfam" id="PF02298">
    <property type="entry name" value="Cu_bind_like"/>
    <property type="match status" value="1"/>
</dbReference>
<dbReference type="Gene3D" id="2.60.40.420">
    <property type="entry name" value="Cupredoxins - blue copper proteins"/>
    <property type="match status" value="1"/>
</dbReference>
<dbReference type="STRING" id="658196.A0A397S7J2"/>
<evidence type="ECO:0000259" key="4">
    <source>
        <dbReference type="Pfam" id="PF02298"/>
    </source>
</evidence>
<dbReference type="OrthoDB" id="2331100at2759"/>
<name>A0A397S7J2_9GLOM</name>
<evidence type="ECO:0000256" key="1">
    <source>
        <dbReference type="SAM" id="MobiDB-lite"/>
    </source>
</evidence>
<gene>
    <name evidence="5" type="ORF">C1645_866233</name>
</gene>
<comment type="caution">
    <text evidence="5">The sequence shown here is derived from an EMBL/GenBank/DDBJ whole genome shotgun (WGS) entry which is preliminary data.</text>
</comment>
<organism evidence="5 6">
    <name type="scientific">Glomus cerebriforme</name>
    <dbReference type="NCBI Taxonomy" id="658196"/>
    <lineage>
        <taxon>Eukaryota</taxon>
        <taxon>Fungi</taxon>
        <taxon>Fungi incertae sedis</taxon>
        <taxon>Mucoromycota</taxon>
        <taxon>Glomeromycotina</taxon>
        <taxon>Glomeromycetes</taxon>
        <taxon>Glomerales</taxon>
        <taxon>Glomeraceae</taxon>
        <taxon>Glomus</taxon>
    </lineage>
</organism>
<dbReference type="InterPro" id="IPR003245">
    <property type="entry name" value="Phytocyanin_dom"/>
</dbReference>
<protein>
    <recommendedName>
        <fullName evidence="4">Phytocyanin domain-containing protein</fullName>
    </recommendedName>
</protein>
<feature type="transmembrane region" description="Helical" evidence="2">
    <location>
        <begin position="173"/>
        <end position="196"/>
    </location>
</feature>
<feature type="domain" description="Phytocyanin" evidence="4">
    <location>
        <begin position="46"/>
        <end position="114"/>
    </location>
</feature>
<dbReference type="AlphaFoldDB" id="A0A397S7J2"/>
<reference evidence="5 6" key="1">
    <citation type="submission" date="2018-06" db="EMBL/GenBank/DDBJ databases">
        <title>Comparative genomics reveals the genomic features of Rhizophagus irregularis, R. cerebriforme, R. diaphanum and Gigaspora rosea, and their symbiotic lifestyle signature.</title>
        <authorList>
            <person name="Morin E."/>
            <person name="San Clemente H."/>
            <person name="Chen E.C.H."/>
            <person name="De La Providencia I."/>
            <person name="Hainaut M."/>
            <person name="Kuo A."/>
            <person name="Kohler A."/>
            <person name="Murat C."/>
            <person name="Tang N."/>
            <person name="Roy S."/>
            <person name="Loubradou J."/>
            <person name="Henrissat B."/>
            <person name="Grigoriev I.V."/>
            <person name="Corradi N."/>
            <person name="Roux C."/>
            <person name="Martin F.M."/>
        </authorList>
    </citation>
    <scope>NUCLEOTIDE SEQUENCE [LARGE SCALE GENOMIC DNA]</scope>
    <source>
        <strain evidence="5 6">DAOM 227022</strain>
    </source>
</reference>
<dbReference type="EMBL" id="QKYT01000906">
    <property type="protein sequence ID" value="RIA80739.1"/>
    <property type="molecule type" value="Genomic_DNA"/>
</dbReference>
<dbReference type="PANTHER" id="PTHR34883">
    <property type="entry name" value="SERINE-RICH PROTEIN, PUTATIVE-RELATED-RELATED"/>
    <property type="match status" value="1"/>
</dbReference>
<accession>A0A397S7J2</accession>
<feature type="compositionally biased region" description="Low complexity" evidence="1">
    <location>
        <begin position="134"/>
        <end position="168"/>
    </location>
</feature>
<dbReference type="SUPFAM" id="SSF49503">
    <property type="entry name" value="Cupredoxins"/>
    <property type="match status" value="1"/>
</dbReference>
<proteinExistence type="predicted"/>
<evidence type="ECO:0000256" key="3">
    <source>
        <dbReference type="SAM" id="SignalP"/>
    </source>
</evidence>
<keyword evidence="2" id="KW-0812">Transmembrane</keyword>
<keyword evidence="2" id="KW-1133">Transmembrane helix</keyword>
<dbReference type="PANTHER" id="PTHR34883:SF17">
    <property type="entry name" value="CUPREDOXIN"/>
    <property type="match status" value="1"/>
</dbReference>
<dbReference type="Proteomes" id="UP000265703">
    <property type="component" value="Unassembled WGS sequence"/>
</dbReference>
<dbReference type="InterPro" id="IPR052953">
    <property type="entry name" value="Ser-rich/MCO-related"/>
</dbReference>
<dbReference type="InterPro" id="IPR008972">
    <property type="entry name" value="Cupredoxin"/>
</dbReference>